<name>A0A5J6FJ44_9ACTN</name>
<proteinExistence type="predicted"/>
<sequence length="225" mass="24794">MLELDDIRNESESTLVARGAAYAREYDQIQGKSTLLLKNLAITQIALRLRYDDVAGRSGPYRATVASMYSGLGVPADRITQTQASVRWHINNLLRRYLTPRELEKYDLQPTSLLERQQDARQLNSAIVKASKAASAVEESTPKPAKKAAKGTAPEPASPGQPVKATSDHLRLAEVAKDIVGKMDRTVITKHMTDGQRAKLDKELAALERKIASLRKLTHKPRSGA</sequence>
<dbReference type="Proteomes" id="UP000326178">
    <property type="component" value="Chromosome"/>
</dbReference>
<reference evidence="2 3" key="1">
    <citation type="submission" date="2017-09" db="EMBL/GenBank/DDBJ databases">
        <authorList>
            <person name="Lee N."/>
            <person name="Cho B.-K."/>
        </authorList>
    </citation>
    <scope>NUCLEOTIDE SEQUENCE [LARGE SCALE GENOMIC DNA]</scope>
    <source>
        <strain evidence="2 3">ATCC 12769</strain>
    </source>
</reference>
<organism evidence="2 3">
    <name type="scientific">Streptomyces nitrosporeus</name>
    <dbReference type="NCBI Taxonomy" id="28894"/>
    <lineage>
        <taxon>Bacteria</taxon>
        <taxon>Bacillati</taxon>
        <taxon>Actinomycetota</taxon>
        <taxon>Actinomycetes</taxon>
        <taxon>Kitasatosporales</taxon>
        <taxon>Streptomycetaceae</taxon>
        <taxon>Streptomyces</taxon>
    </lineage>
</organism>
<protein>
    <submittedName>
        <fullName evidence="2">Uncharacterized protein</fullName>
    </submittedName>
</protein>
<feature type="compositionally biased region" description="Low complexity" evidence="1">
    <location>
        <begin position="133"/>
        <end position="143"/>
    </location>
</feature>
<dbReference type="AlphaFoldDB" id="A0A5J6FJ44"/>
<evidence type="ECO:0000313" key="3">
    <source>
        <dbReference type="Proteomes" id="UP000326178"/>
    </source>
</evidence>
<gene>
    <name evidence="2" type="ORF">CP967_31190</name>
</gene>
<accession>A0A5J6FJ44</accession>
<dbReference type="KEGG" id="snk:CP967_31190"/>
<evidence type="ECO:0000313" key="2">
    <source>
        <dbReference type="EMBL" id="QEU75837.1"/>
    </source>
</evidence>
<dbReference type="OrthoDB" id="4202942at2"/>
<evidence type="ECO:0000256" key="1">
    <source>
        <dbReference type="SAM" id="MobiDB-lite"/>
    </source>
</evidence>
<dbReference type="EMBL" id="CP023702">
    <property type="protein sequence ID" value="QEU75837.1"/>
    <property type="molecule type" value="Genomic_DNA"/>
</dbReference>
<feature type="region of interest" description="Disordered" evidence="1">
    <location>
        <begin position="133"/>
        <end position="168"/>
    </location>
</feature>
<keyword evidence="3" id="KW-1185">Reference proteome</keyword>